<reference evidence="1 2" key="1">
    <citation type="submission" date="2019-09" db="EMBL/GenBank/DDBJ databases">
        <title>Genome sequence of Hymenobacter sp. M3.</title>
        <authorList>
            <person name="Srinivasan S."/>
        </authorList>
    </citation>
    <scope>NUCLEOTIDE SEQUENCE [LARGE SCALE GENOMIC DNA]</scope>
    <source>
        <strain evidence="1 2">M3</strain>
    </source>
</reference>
<organism evidence="1 2">
    <name type="scientific">Hymenobacter busanensis</name>
    <dbReference type="NCBI Taxonomy" id="2607656"/>
    <lineage>
        <taxon>Bacteria</taxon>
        <taxon>Pseudomonadati</taxon>
        <taxon>Bacteroidota</taxon>
        <taxon>Cytophagia</taxon>
        <taxon>Cytophagales</taxon>
        <taxon>Hymenobacteraceae</taxon>
        <taxon>Hymenobacter</taxon>
    </lineage>
</organism>
<dbReference type="AlphaFoldDB" id="A0A7L4ZSB5"/>
<evidence type="ECO:0000313" key="2">
    <source>
        <dbReference type="Proteomes" id="UP000326380"/>
    </source>
</evidence>
<dbReference type="Proteomes" id="UP000326380">
    <property type="component" value="Unassembled WGS sequence"/>
</dbReference>
<accession>A0A7L4ZSB5</accession>
<keyword evidence="2" id="KW-1185">Reference proteome</keyword>
<dbReference type="RefSeq" id="WP_151080150.1">
    <property type="nucleotide sequence ID" value="NZ_CP047647.1"/>
</dbReference>
<comment type="caution">
    <text evidence="1">The sequence shown here is derived from an EMBL/GenBank/DDBJ whole genome shotgun (WGS) entry which is preliminary data.</text>
</comment>
<protein>
    <submittedName>
        <fullName evidence="1">Uncharacterized protein</fullName>
    </submittedName>
</protein>
<gene>
    <name evidence="1" type="ORF">F0P96_17150</name>
</gene>
<sequence length="199" mass="22188">MLHRLLRLVFLVLCMGAPALGQAQIKLQSGTYISSDGRMEVLVDMQADGTFILKAPNRTNRYVRQSGDVYQHAEMTNYQLRVVSPTKFTSFMAGGGNPFDFTLSRPGLTPPTAVAEHPQWQALYDKYKTKAQQAEGDEVQAWTFCAAVAYTRAHMANNQEVTDSYIEPIIVSLKQILVEPQTCPCSDVIPAALWSRFNP</sequence>
<name>A0A7L4ZSB5_9BACT</name>
<evidence type="ECO:0000313" key="1">
    <source>
        <dbReference type="EMBL" id="KAA9327702.1"/>
    </source>
</evidence>
<proteinExistence type="predicted"/>
<dbReference type="EMBL" id="VTWU01000006">
    <property type="protein sequence ID" value="KAA9327702.1"/>
    <property type="molecule type" value="Genomic_DNA"/>
</dbReference>